<protein>
    <submittedName>
        <fullName evidence="1">Uncharacterized protein</fullName>
    </submittedName>
</protein>
<dbReference type="Proteomes" id="UP000235965">
    <property type="component" value="Unassembled WGS sequence"/>
</dbReference>
<dbReference type="InParanoid" id="A0A2J7QM21"/>
<organism evidence="1 2">
    <name type="scientific">Cryptotermes secundus</name>
    <dbReference type="NCBI Taxonomy" id="105785"/>
    <lineage>
        <taxon>Eukaryota</taxon>
        <taxon>Metazoa</taxon>
        <taxon>Ecdysozoa</taxon>
        <taxon>Arthropoda</taxon>
        <taxon>Hexapoda</taxon>
        <taxon>Insecta</taxon>
        <taxon>Pterygota</taxon>
        <taxon>Neoptera</taxon>
        <taxon>Polyneoptera</taxon>
        <taxon>Dictyoptera</taxon>
        <taxon>Blattodea</taxon>
        <taxon>Blattoidea</taxon>
        <taxon>Termitoidae</taxon>
        <taxon>Kalotermitidae</taxon>
        <taxon>Cryptotermitinae</taxon>
        <taxon>Cryptotermes</taxon>
    </lineage>
</organism>
<evidence type="ECO:0000313" key="2">
    <source>
        <dbReference type="Proteomes" id="UP000235965"/>
    </source>
</evidence>
<dbReference type="EMBL" id="NEVH01013220">
    <property type="protein sequence ID" value="PNF29630.1"/>
    <property type="molecule type" value="Genomic_DNA"/>
</dbReference>
<evidence type="ECO:0000313" key="1">
    <source>
        <dbReference type="EMBL" id="PNF29630.1"/>
    </source>
</evidence>
<dbReference type="GO" id="GO:0003676">
    <property type="term" value="F:nucleic acid binding"/>
    <property type="evidence" value="ECO:0007669"/>
    <property type="project" value="InterPro"/>
</dbReference>
<comment type="caution">
    <text evidence="1">The sequence shown here is derived from an EMBL/GenBank/DDBJ whole genome shotgun (WGS) entry which is preliminary data.</text>
</comment>
<dbReference type="InterPro" id="IPR036397">
    <property type="entry name" value="RNaseH_sf"/>
</dbReference>
<dbReference type="AlphaFoldDB" id="A0A2J7QM21"/>
<dbReference type="STRING" id="105785.A0A2J7QM21"/>
<proteinExistence type="predicted"/>
<reference evidence="1 2" key="1">
    <citation type="submission" date="2017-12" db="EMBL/GenBank/DDBJ databases">
        <title>Hemimetabolous genomes reveal molecular basis of termite eusociality.</title>
        <authorList>
            <person name="Harrison M.C."/>
            <person name="Jongepier E."/>
            <person name="Robertson H.M."/>
            <person name="Arning N."/>
            <person name="Bitard-Feildel T."/>
            <person name="Chao H."/>
            <person name="Childers C.P."/>
            <person name="Dinh H."/>
            <person name="Doddapaneni H."/>
            <person name="Dugan S."/>
            <person name="Gowin J."/>
            <person name="Greiner C."/>
            <person name="Han Y."/>
            <person name="Hu H."/>
            <person name="Hughes D.S.T."/>
            <person name="Huylmans A.-K."/>
            <person name="Kemena C."/>
            <person name="Kremer L.P.M."/>
            <person name="Lee S.L."/>
            <person name="Lopez-Ezquerra A."/>
            <person name="Mallet L."/>
            <person name="Monroy-Kuhn J.M."/>
            <person name="Moser A."/>
            <person name="Murali S.C."/>
            <person name="Muzny D.M."/>
            <person name="Otani S."/>
            <person name="Piulachs M.-D."/>
            <person name="Poelchau M."/>
            <person name="Qu J."/>
            <person name="Schaub F."/>
            <person name="Wada-Katsumata A."/>
            <person name="Worley K.C."/>
            <person name="Xie Q."/>
            <person name="Ylla G."/>
            <person name="Poulsen M."/>
            <person name="Gibbs R.A."/>
            <person name="Schal C."/>
            <person name="Richards S."/>
            <person name="Belles X."/>
            <person name="Korb J."/>
            <person name="Bornberg-Bauer E."/>
        </authorList>
    </citation>
    <scope>NUCLEOTIDE SEQUENCE [LARGE SCALE GENOMIC DNA]</scope>
    <source>
        <tissue evidence="1">Whole body</tissue>
    </source>
</reference>
<keyword evidence="2" id="KW-1185">Reference proteome</keyword>
<sequence length="183" mass="21246">MWVHHYEPESKSQSMGWKQLGSQMKMNFKTQSFIGNVILTVFGTLKGLYCKTTWKKGARYSDLLANNLKPAIRTKCRGLLSKTELLLHDNEHSHKDARPFKPLTICVLRCWNTLPTAQISPFLIIISLDRSKMFYEVFDFLRTKKWGKRCINGCATNRKPSSWREYASFWTTGPSASKREETM</sequence>
<dbReference type="Gene3D" id="3.30.420.10">
    <property type="entry name" value="Ribonuclease H-like superfamily/Ribonuclease H"/>
    <property type="match status" value="1"/>
</dbReference>
<name>A0A2J7QM21_9NEOP</name>
<gene>
    <name evidence="1" type="ORF">B7P43_G16518</name>
</gene>
<accession>A0A2J7QM21</accession>